<dbReference type="PANTHER" id="PTHR48041:SF105">
    <property type="entry name" value="FI02074P"/>
    <property type="match status" value="1"/>
</dbReference>
<keyword evidence="5" id="KW-0547">Nucleotide-binding</keyword>
<evidence type="ECO:0000256" key="9">
    <source>
        <dbReference type="SAM" id="Phobius"/>
    </source>
</evidence>
<gene>
    <name evidence="12" type="primary">LOC108073961</name>
</gene>
<dbReference type="SUPFAM" id="SSF52540">
    <property type="entry name" value="P-loop containing nucleoside triphosphate hydrolases"/>
    <property type="match status" value="2"/>
</dbReference>
<dbReference type="InterPro" id="IPR003593">
    <property type="entry name" value="AAA+_ATPase"/>
</dbReference>
<keyword evidence="3" id="KW-0813">Transport</keyword>
<dbReference type="InterPro" id="IPR003439">
    <property type="entry name" value="ABC_transporter-like_ATP-bd"/>
</dbReference>
<evidence type="ECO:0000313" key="12">
    <source>
        <dbReference type="RefSeq" id="XP_017021287.1"/>
    </source>
</evidence>
<dbReference type="AlphaFoldDB" id="A0A6P4IFG0"/>
<protein>
    <submittedName>
        <fullName evidence="12">ATP-binding cassette subfamily G member 4</fullName>
    </submittedName>
</protein>
<evidence type="ECO:0000256" key="2">
    <source>
        <dbReference type="ARBA" id="ARBA00005814"/>
    </source>
</evidence>
<dbReference type="InterPro" id="IPR027417">
    <property type="entry name" value="P-loop_NTPase"/>
</dbReference>
<feature type="transmembrane region" description="Helical" evidence="9">
    <location>
        <begin position="373"/>
        <end position="397"/>
    </location>
</feature>
<feature type="transmembrane region" description="Helical" evidence="9">
    <location>
        <begin position="547"/>
        <end position="568"/>
    </location>
</feature>
<dbReference type="InterPro" id="IPR013525">
    <property type="entry name" value="ABC2_TM"/>
</dbReference>
<dbReference type="Pfam" id="PF00005">
    <property type="entry name" value="ABC_tran"/>
    <property type="match status" value="1"/>
</dbReference>
<name>A0A6P4IFG0_DROKI</name>
<dbReference type="SMART" id="SM00382">
    <property type="entry name" value="AAA"/>
    <property type="match status" value="1"/>
</dbReference>
<evidence type="ECO:0000256" key="7">
    <source>
        <dbReference type="ARBA" id="ARBA00022989"/>
    </source>
</evidence>
<evidence type="ECO:0000256" key="8">
    <source>
        <dbReference type="ARBA" id="ARBA00023136"/>
    </source>
</evidence>
<feature type="domain" description="ABC transporter" evidence="10">
    <location>
        <begin position="15"/>
        <end position="246"/>
    </location>
</feature>
<dbReference type="PANTHER" id="PTHR48041">
    <property type="entry name" value="ABC TRANSPORTER G FAMILY MEMBER 28"/>
    <property type="match status" value="1"/>
</dbReference>
<feature type="transmembrane region" description="Helical" evidence="9">
    <location>
        <begin position="517"/>
        <end position="535"/>
    </location>
</feature>
<feature type="transmembrane region" description="Helical" evidence="9">
    <location>
        <begin position="450"/>
        <end position="476"/>
    </location>
</feature>
<proteinExistence type="inferred from homology"/>
<evidence type="ECO:0000256" key="1">
    <source>
        <dbReference type="ARBA" id="ARBA00004141"/>
    </source>
</evidence>
<dbReference type="GeneID" id="108073961"/>
<feature type="transmembrane region" description="Helical" evidence="9">
    <location>
        <begin position="488"/>
        <end position="511"/>
    </location>
</feature>
<dbReference type="Pfam" id="PF01061">
    <property type="entry name" value="ABC2_membrane"/>
    <property type="match status" value="1"/>
</dbReference>
<keyword evidence="4 9" id="KW-0812">Transmembrane</keyword>
<comment type="subcellular location">
    <subcellularLocation>
        <location evidence="1">Membrane</location>
        <topology evidence="1">Multi-pass membrane protein</topology>
    </subcellularLocation>
</comment>
<sequence length="627" mass="70597">MEQSRNLLTKQSKDVEFQDVFYTVKERKNFWRVTGERRILNGVSGSFRNGQLSAIMGPSGAGKSSLLNAISGFRRDGVTGSIKIRRDNACYITQDDHHQTLLTVEELMNLACDLKLKHRHKKQEILTEILENLHLNHRRNVTAEKLSGGERKRLSIALELVDNPNIFFLDEPTSGLDEVTAAQCIRLLKAMAHEGRTIVCTIHQPSATIYNYFDSIYVLAKGHCVYQGSPRATIPFLRLAQLDCPRHYSPSDYIIELVDAEDGHLVPALSELTENGKLIYVASHSDQLDATLESQQAVTTMFVEQPKRPFLPTFFAGSAASTDGSLIGGTSALLEQVKALSRRLHTDSREISGLRQFVVLMRVMLLRITRARLALIIQLFHHLLCGIFFGLIFFQLGNQGARMFDHLKFCIGAVLMIVYTQVMVPILSYPAEVKVVKKETFNRWYTLTPYYMALTISRLPLQVLLNITFMAVTYWMSGLPEQFWRFGIFVAVGLMISLVAEGMGLAIGATFSITNGSVVGPMIIAPLMGLAVYGFDFAPQITGGMQLLMKFSYVRVGVVALVLAVFGFQREELDCDDIYCHFSDPRVLLKFLDVEKVSILHQFGILAMLMLFFRVIMYISLRKRCYA</sequence>
<dbReference type="Proteomes" id="UP001652661">
    <property type="component" value="Chromosome 3L"/>
</dbReference>
<dbReference type="GO" id="GO:0016887">
    <property type="term" value="F:ATP hydrolysis activity"/>
    <property type="evidence" value="ECO:0007669"/>
    <property type="project" value="InterPro"/>
</dbReference>
<dbReference type="InterPro" id="IPR050352">
    <property type="entry name" value="ABCG_transporters"/>
</dbReference>
<dbReference type="GO" id="GO:0140359">
    <property type="term" value="F:ABC-type transporter activity"/>
    <property type="evidence" value="ECO:0007669"/>
    <property type="project" value="InterPro"/>
</dbReference>
<comment type="similarity">
    <text evidence="2">Belongs to the ABC transporter superfamily. ABCG family. Eye pigment precursor importer (TC 3.A.1.204) subfamily.</text>
</comment>
<dbReference type="PROSITE" id="PS50893">
    <property type="entry name" value="ABC_TRANSPORTER_2"/>
    <property type="match status" value="1"/>
</dbReference>
<keyword evidence="7 9" id="KW-1133">Transmembrane helix</keyword>
<keyword evidence="8 9" id="KW-0472">Membrane</keyword>
<dbReference type="InterPro" id="IPR017871">
    <property type="entry name" value="ABC_transporter-like_CS"/>
</dbReference>
<keyword evidence="6 12" id="KW-0067">ATP-binding</keyword>
<dbReference type="PROSITE" id="PS00211">
    <property type="entry name" value="ABC_TRANSPORTER_1"/>
    <property type="match status" value="1"/>
</dbReference>
<dbReference type="OrthoDB" id="66620at2759"/>
<evidence type="ECO:0000259" key="10">
    <source>
        <dbReference type="PROSITE" id="PS50893"/>
    </source>
</evidence>
<evidence type="ECO:0000256" key="6">
    <source>
        <dbReference type="ARBA" id="ARBA00022840"/>
    </source>
</evidence>
<reference evidence="12" key="1">
    <citation type="submission" date="2025-08" db="UniProtKB">
        <authorList>
            <consortium name="RefSeq"/>
        </authorList>
    </citation>
    <scope>IDENTIFICATION</scope>
    <source>
        <strain evidence="12">14028-0561.14</strain>
        <tissue evidence="12">Whole fly</tissue>
    </source>
</reference>
<feature type="transmembrane region" description="Helical" evidence="9">
    <location>
        <begin position="599"/>
        <end position="621"/>
    </location>
</feature>
<dbReference type="Gene3D" id="3.40.50.300">
    <property type="entry name" value="P-loop containing nucleotide triphosphate hydrolases"/>
    <property type="match status" value="1"/>
</dbReference>
<dbReference type="RefSeq" id="XP_017021287.1">
    <property type="nucleotide sequence ID" value="XM_017165798.2"/>
</dbReference>
<dbReference type="GO" id="GO:0005524">
    <property type="term" value="F:ATP binding"/>
    <property type="evidence" value="ECO:0007669"/>
    <property type="project" value="UniProtKB-KW"/>
</dbReference>
<evidence type="ECO:0000313" key="11">
    <source>
        <dbReference type="Proteomes" id="UP001652661"/>
    </source>
</evidence>
<evidence type="ECO:0000256" key="4">
    <source>
        <dbReference type="ARBA" id="ARBA00022692"/>
    </source>
</evidence>
<keyword evidence="11" id="KW-1185">Reference proteome</keyword>
<dbReference type="FunFam" id="3.40.50.300:FF:002217">
    <property type="entry name" value="ATP-binding cassette sub-family G member 1"/>
    <property type="match status" value="1"/>
</dbReference>
<organism evidence="11 12">
    <name type="scientific">Drosophila kikkawai</name>
    <name type="common">Fruit fly</name>
    <dbReference type="NCBI Taxonomy" id="30033"/>
    <lineage>
        <taxon>Eukaryota</taxon>
        <taxon>Metazoa</taxon>
        <taxon>Ecdysozoa</taxon>
        <taxon>Arthropoda</taxon>
        <taxon>Hexapoda</taxon>
        <taxon>Insecta</taxon>
        <taxon>Pterygota</taxon>
        <taxon>Neoptera</taxon>
        <taxon>Endopterygota</taxon>
        <taxon>Diptera</taxon>
        <taxon>Brachycera</taxon>
        <taxon>Muscomorpha</taxon>
        <taxon>Ephydroidea</taxon>
        <taxon>Drosophilidae</taxon>
        <taxon>Drosophila</taxon>
        <taxon>Sophophora</taxon>
    </lineage>
</organism>
<dbReference type="GO" id="GO:0005886">
    <property type="term" value="C:plasma membrane"/>
    <property type="evidence" value="ECO:0007669"/>
    <property type="project" value="TreeGrafter"/>
</dbReference>
<accession>A0A6P4IFG0</accession>
<evidence type="ECO:0000256" key="3">
    <source>
        <dbReference type="ARBA" id="ARBA00022448"/>
    </source>
</evidence>
<evidence type="ECO:0000256" key="5">
    <source>
        <dbReference type="ARBA" id="ARBA00022741"/>
    </source>
</evidence>
<feature type="transmembrane region" description="Helical" evidence="9">
    <location>
        <begin position="409"/>
        <end position="430"/>
    </location>
</feature>